<dbReference type="InterPro" id="IPR036322">
    <property type="entry name" value="WD40_repeat_dom_sf"/>
</dbReference>
<dbReference type="HOGENOM" id="CLU_009390_0_0_1"/>
<dbReference type="eggNOG" id="KOG1587">
    <property type="taxonomic scope" value="Eukaryota"/>
</dbReference>
<dbReference type="SMART" id="SM00320">
    <property type="entry name" value="WD40"/>
    <property type="match status" value="2"/>
</dbReference>
<dbReference type="EMBL" id="CH916366">
    <property type="protein sequence ID" value="EDV97026.1"/>
    <property type="molecule type" value="Genomic_DNA"/>
</dbReference>
<proteinExistence type="predicted"/>
<protein>
    <submittedName>
        <fullName evidence="6">GH14898</fullName>
    </submittedName>
</protein>
<dbReference type="OrthoDB" id="6619788at2759"/>
<dbReference type="AlphaFoldDB" id="B4J275"/>
<reference evidence="6 7" key="1">
    <citation type="journal article" date="2007" name="Nature">
        <title>Evolution of genes and genomes on the Drosophila phylogeny.</title>
        <authorList>
            <consortium name="Drosophila 12 Genomes Consortium"/>
            <person name="Clark A.G."/>
            <person name="Eisen M.B."/>
            <person name="Smith D.R."/>
            <person name="Bergman C.M."/>
            <person name="Oliver B."/>
            <person name="Markow T.A."/>
            <person name="Kaufman T.C."/>
            <person name="Kellis M."/>
            <person name="Gelbart W."/>
            <person name="Iyer V.N."/>
            <person name="Pollard D.A."/>
            <person name="Sackton T.B."/>
            <person name="Larracuente A.M."/>
            <person name="Singh N.D."/>
            <person name="Abad J.P."/>
            <person name="Abt D.N."/>
            <person name="Adryan B."/>
            <person name="Aguade M."/>
            <person name="Akashi H."/>
            <person name="Anderson W.W."/>
            <person name="Aquadro C.F."/>
            <person name="Ardell D.H."/>
            <person name="Arguello R."/>
            <person name="Artieri C.G."/>
            <person name="Barbash D.A."/>
            <person name="Barker D."/>
            <person name="Barsanti P."/>
            <person name="Batterham P."/>
            <person name="Batzoglou S."/>
            <person name="Begun D."/>
            <person name="Bhutkar A."/>
            <person name="Blanco E."/>
            <person name="Bosak S.A."/>
            <person name="Bradley R.K."/>
            <person name="Brand A.D."/>
            <person name="Brent M.R."/>
            <person name="Brooks A.N."/>
            <person name="Brown R.H."/>
            <person name="Butlin R.K."/>
            <person name="Caggese C."/>
            <person name="Calvi B.R."/>
            <person name="Bernardo de Carvalho A."/>
            <person name="Caspi A."/>
            <person name="Castrezana S."/>
            <person name="Celniker S.E."/>
            <person name="Chang J.L."/>
            <person name="Chapple C."/>
            <person name="Chatterji S."/>
            <person name="Chinwalla A."/>
            <person name="Civetta A."/>
            <person name="Clifton S.W."/>
            <person name="Comeron J.M."/>
            <person name="Costello J.C."/>
            <person name="Coyne J.A."/>
            <person name="Daub J."/>
            <person name="David R.G."/>
            <person name="Delcher A.L."/>
            <person name="Delehaunty K."/>
            <person name="Do C.B."/>
            <person name="Ebling H."/>
            <person name="Edwards K."/>
            <person name="Eickbush T."/>
            <person name="Evans J.D."/>
            <person name="Filipski A."/>
            <person name="Findeiss S."/>
            <person name="Freyhult E."/>
            <person name="Fulton L."/>
            <person name="Fulton R."/>
            <person name="Garcia A.C."/>
            <person name="Gardiner A."/>
            <person name="Garfield D.A."/>
            <person name="Garvin B.E."/>
            <person name="Gibson G."/>
            <person name="Gilbert D."/>
            <person name="Gnerre S."/>
            <person name="Godfrey J."/>
            <person name="Good R."/>
            <person name="Gotea V."/>
            <person name="Gravely B."/>
            <person name="Greenberg A.J."/>
            <person name="Griffiths-Jones S."/>
            <person name="Gross S."/>
            <person name="Guigo R."/>
            <person name="Gustafson E.A."/>
            <person name="Haerty W."/>
            <person name="Hahn M.W."/>
            <person name="Halligan D.L."/>
            <person name="Halpern A.L."/>
            <person name="Halter G.M."/>
            <person name="Han M.V."/>
            <person name="Heger A."/>
            <person name="Hillier L."/>
            <person name="Hinrichs A.S."/>
            <person name="Holmes I."/>
            <person name="Hoskins R.A."/>
            <person name="Hubisz M.J."/>
            <person name="Hultmark D."/>
            <person name="Huntley M.A."/>
            <person name="Jaffe D.B."/>
            <person name="Jagadeeshan S."/>
            <person name="Jeck W.R."/>
            <person name="Johnson J."/>
            <person name="Jones C.D."/>
            <person name="Jordan W.C."/>
            <person name="Karpen G.H."/>
            <person name="Kataoka E."/>
            <person name="Keightley P.D."/>
            <person name="Kheradpour P."/>
            <person name="Kirkness E.F."/>
            <person name="Koerich L.B."/>
            <person name="Kristiansen K."/>
            <person name="Kudrna D."/>
            <person name="Kulathinal R.J."/>
            <person name="Kumar S."/>
            <person name="Kwok R."/>
            <person name="Lander E."/>
            <person name="Langley C.H."/>
            <person name="Lapoint R."/>
            <person name="Lazzaro B.P."/>
            <person name="Lee S.J."/>
            <person name="Levesque L."/>
            <person name="Li R."/>
            <person name="Lin C.F."/>
            <person name="Lin M.F."/>
            <person name="Lindblad-Toh K."/>
            <person name="Llopart A."/>
            <person name="Long M."/>
            <person name="Low L."/>
            <person name="Lozovsky E."/>
            <person name="Lu J."/>
            <person name="Luo M."/>
            <person name="Machado C.A."/>
            <person name="Makalowski W."/>
            <person name="Marzo M."/>
            <person name="Matsuda M."/>
            <person name="Matzkin L."/>
            <person name="McAllister B."/>
            <person name="McBride C.S."/>
            <person name="McKernan B."/>
            <person name="McKernan K."/>
            <person name="Mendez-Lago M."/>
            <person name="Minx P."/>
            <person name="Mollenhauer M.U."/>
            <person name="Montooth K."/>
            <person name="Mount S.M."/>
            <person name="Mu X."/>
            <person name="Myers E."/>
            <person name="Negre B."/>
            <person name="Newfeld S."/>
            <person name="Nielsen R."/>
            <person name="Noor M.A."/>
            <person name="O'Grady P."/>
            <person name="Pachter L."/>
            <person name="Papaceit M."/>
            <person name="Parisi M.J."/>
            <person name="Parisi M."/>
            <person name="Parts L."/>
            <person name="Pedersen J.S."/>
            <person name="Pesole G."/>
            <person name="Phillippy A.M."/>
            <person name="Ponting C.P."/>
            <person name="Pop M."/>
            <person name="Porcelli D."/>
            <person name="Powell J.R."/>
            <person name="Prohaska S."/>
            <person name="Pruitt K."/>
            <person name="Puig M."/>
            <person name="Quesneville H."/>
            <person name="Ram K.R."/>
            <person name="Rand D."/>
            <person name="Rasmussen M.D."/>
            <person name="Reed L.K."/>
            <person name="Reenan R."/>
            <person name="Reily A."/>
            <person name="Remington K.A."/>
            <person name="Rieger T.T."/>
            <person name="Ritchie M.G."/>
            <person name="Robin C."/>
            <person name="Rogers Y.H."/>
            <person name="Rohde C."/>
            <person name="Rozas J."/>
            <person name="Rubenfield M.J."/>
            <person name="Ruiz A."/>
            <person name="Russo S."/>
            <person name="Salzberg S.L."/>
            <person name="Sanchez-Gracia A."/>
            <person name="Saranga D.J."/>
            <person name="Sato H."/>
            <person name="Schaeffer S.W."/>
            <person name="Schatz M.C."/>
            <person name="Schlenke T."/>
            <person name="Schwartz R."/>
            <person name="Segarra C."/>
            <person name="Singh R.S."/>
            <person name="Sirot L."/>
            <person name="Sirota M."/>
            <person name="Sisneros N.B."/>
            <person name="Smith C.D."/>
            <person name="Smith T.F."/>
            <person name="Spieth J."/>
            <person name="Stage D.E."/>
            <person name="Stark A."/>
            <person name="Stephan W."/>
            <person name="Strausberg R.L."/>
            <person name="Strempel S."/>
            <person name="Sturgill D."/>
            <person name="Sutton G."/>
            <person name="Sutton G.G."/>
            <person name="Tao W."/>
            <person name="Teichmann S."/>
            <person name="Tobari Y.N."/>
            <person name="Tomimura Y."/>
            <person name="Tsolas J.M."/>
            <person name="Valente V.L."/>
            <person name="Venter E."/>
            <person name="Venter J.C."/>
            <person name="Vicario S."/>
            <person name="Vieira F.G."/>
            <person name="Vilella A.J."/>
            <person name="Villasante A."/>
            <person name="Walenz B."/>
            <person name="Wang J."/>
            <person name="Wasserman M."/>
            <person name="Watts T."/>
            <person name="Wilson D."/>
            <person name="Wilson R.K."/>
            <person name="Wing R.A."/>
            <person name="Wolfner M.F."/>
            <person name="Wong A."/>
            <person name="Wong G.K."/>
            <person name="Wu C.I."/>
            <person name="Wu G."/>
            <person name="Yamamoto D."/>
            <person name="Yang H.P."/>
            <person name="Yang S.P."/>
            <person name="Yorke J.A."/>
            <person name="Yoshida K."/>
            <person name="Zdobnov E."/>
            <person name="Zhang P."/>
            <person name="Zhang Y."/>
            <person name="Zimin A.V."/>
            <person name="Baldwin J."/>
            <person name="Abdouelleil A."/>
            <person name="Abdulkadir J."/>
            <person name="Abebe A."/>
            <person name="Abera B."/>
            <person name="Abreu J."/>
            <person name="Acer S.C."/>
            <person name="Aftuck L."/>
            <person name="Alexander A."/>
            <person name="An P."/>
            <person name="Anderson E."/>
            <person name="Anderson S."/>
            <person name="Arachi H."/>
            <person name="Azer M."/>
            <person name="Bachantsang P."/>
            <person name="Barry A."/>
            <person name="Bayul T."/>
            <person name="Berlin A."/>
            <person name="Bessette D."/>
            <person name="Bloom T."/>
            <person name="Blye J."/>
            <person name="Boguslavskiy L."/>
            <person name="Bonnet C."/>
            <person name="Boukhgalter B."/>
            <person name="Bourzgui I."/>
            <person name="Brown A."/>
            <person name="Cahill P."/>
            <person name="Channer S."/>
            <person name="Cheshatsang Y."/>
            <person name="Chuda L."/>
            <person name="Citroen M."/>
            <person name="Collymore A."/>
            <person name="Cooke P."/>
            <person name="Costello M."/>
            <person name="D'Aco K."/>
            <person name="Daza R."/>
            <person name="De Haan G."/>
            <person name="DeGray S."/>
            <person name="DeMaso C."/>
            <person name="Dhargay N."/>
            <person name="Dooley K."/>
            <person name="Dooley E."/>
            <person name="Doricent M."/>
            <person name="Dorje P."/>
            <person name="Dorjee K."/>
            <person name="Dupes A."/>
            <person name="Elong R."/>
            <person name="Falk J."/>
            <person name="Farina A."/>
            <person name="Faro S."/>
            <person name="Ferguson D."/>
            <person name="Fisher S."/>
            <person name="Foley C.D."/>
            <person name="Franke A."/>
            <person name="Friedrich D."/>
            <person name="Gadbois L."/>
            <person name="Gearin G."/>
            <person name="Gearin C.R."/>
            <person name="Giannoukos G."/>
            <person name="Goode T."/>
            <person name="Graham J."/>
            <person name="Grandbois E."/>
            <person name="Grewal S."/>
            <person name="Gyaltsen K."/>
            <person name="Hafez N."/>
            <person name="Hagos B."/>
            <person name="Hall J."/>
            <person name="Henson C."/>
            <person name="Hollinger A."/>
            <person name="Honan T."/>
            <person name="Huard M.D."/>
            <person name="Hughes L."/>
            <person name="Hurhula B."/>
            <person name="Husby M.E."/>
            <person name="Kamat A."/>
            <person name="Kanga B."/>
            <person name="Kashin S."/>
            <person name="Khazanovich D."/>
            <person name="Kisner P."/>
            <person name="Lance K."/>
            <person name="Lara M."/>
            <person name="Lee W."/>
            <person name="Lennon N."/>
            <person name="Letendre F."/>
            <person name="LeVine R."/>
            <person name="Lipovsky A."/>
            <person name="Liu X."/>
            <person name="Liu J."/>
            <person name="Liu S."/>
            <person name="Lokyitsang T."/>
            <person name="Lokyitsang Y."/>
            <person name="Lubonja R."/>
            <person name="Lui A."/>
            <person name="MacDonald P."/>
            <person name="Magnisalis V."/>
            <person name="Maru K."/>
            <person name="Matthews C."/>
            <person name="McCusker W."/>
            <person name="McDonough S."/>
            <person name="Mehta T."/>
            <person name="Meldrim J."/>
            <person name="Meneus L."/>
            <person name="Mihai O."/>
            <person name="Mihalev A."/>
            <person name="Mihova T."/>
            <person name="Mittelman R."/>
            <person name="Mlenga V."/>
            <person name="Montmayeur A."/>
            <person name="Mulrain L."/>
            <person name="Navidi A."/>
            <person name="Naylor J."/>
            <person name="Negash T."/>
            <person name="Nguyen T."/>
            <person name="Nguyen N."/>
            <person name="Nicol R."/>
            <person name="Norbu C."/>
            <person name="Norbu N."/>
            <person name="Novod N."/>
            <person name="O'Neill B."/>
            <person name="Osman S."/>
            <person name="Markiewicz E."/>
            <person name="Oyono O.L."/>
            <person name="Patti C."/>
            <person name="Phunkhang P."/>
            <person name="Pierre F."/>
            <person name="Priest M."/>
            <person name="Raghuraman S."/>
            <person name="Rege F."/>
            <person name="Reyes R."/>
            <person name="Rise C."/>
            <person name="Rogov P."/>
            <person name="Ross K."/>
            <person name="Ryan E."/>
            <person name="Settipalli S."/>
            <person name="Shea T."/>
            <person name="Sherpa N."/>
            <person name="Shi L."/>
            <person name="Shih D."/>
            <person name="Sparrow T."/>
            <person name="Spaulding J."/>
            <person name="Stalker J."/>
            <person name="Stange-Thomann N."/>
            <person name="Stavropoulos S."/>
            <person name="Stone C."/>
            <person name="Strader C."/>
            <person name="Tesfaye S."/>
            <person name="Thomson T."/>
            <person name="Thoulutsang Y."/>
            <person name="Thoulutsang D."/>
            <person name="Topham K."/>
            <person name="Topping I."/>
            <person name="Tsamla T."/>
            <person name="Vassiliev H."/>
            <person name="Vo A."/>
            <person name="Wangchuk T."/>
            <person name="Wangdi T."/>
            <person name="Weiand M."/>
            <person name="Wilkinson J."/>
            <person name="Wilson A."/>
            <person name="Yadav S."/>
            <person name="Young G."/>
            <person name="Yu Q."/>
            <person name="Zembek L."/>
            <person name="Zhong D."/>
            <person name="Zimmer A."/>
            <person name="Zwirko Z."/>
            <person name="Jaffe D.B."/>
            <person name="Alvarez P."/>
            <person name="Brockman W."/>
            <person name="Butler J."/>
            <person name="Chin C."/>
            <person name="Gnerre S."/>
            <person name="Grabherr M."/>
            <person name="Kleber M."/>
            <person name="Mauceli E."/>
            <person name="MacCallum I."/>
        </authorList>
    </citation>
    <scope>NUCLEOTIDE SEQUENCE [LARGE SCALE GENOMIC DNA]</scope>
    <source>
        <strain evidence="7">Tucson 15287-2541.00</strain>
    </source>
</reference>
<dbReference type="Gene3D" id="2.130.10.10">
    <property type="entry name" value="YVTN repeat-like/Quinoprotein amine dehydrogenase"/>
    <property type="match status" value="1"/>
</dbReference>
<dbReference type="GO" id="GO:0036156">
    <property type="term" value="C:inner dynein arm"/>
    <property type="evidence" value="ECO:0007669"/>
    <property type="project" value="TreeGrafter"/>
</dbReference>
<dbReference type="GO" id="GO:0030317">
    <property type="term" value="P:flagellated sperm motility"/>
    <property type="evidence" value="ECO:0007669"/>
    <property type="project" value="EnsemblMetazoa"/>
</dbReference>
<dbReference type="SUPFAM" id="SSF50978">
    <property type="entry name" value="WD40 repeat-like"/>
    <property type="match status" value="1"/>
</dbReference>
<evidence type="ECO:0000313" key="7">
    <source>
        <dbReference type="Proteomes" id="UP000001070"/>
    </source>
</evidence>
<evidence type="ECO:0000256" key="2">
    <source>
        <dbReference type="ARBA" id="ARBA00022490"/>
    </source>
</evidence>
<evidence type="ECO:0000313" key="6">
    <source>
        <dbReference type="EMBL" id="EDV97026.1"/>
    </source>
</evidence>
<dbReference type="FunCoup" id="B4J275">
    <property type="interactions" value="13"/>
</dbReference>
<dbReference type="Proteomes" id="UP000001070">
    <property type="component" value="Unassembled WGS sequence"/>
</dbReference>
<keyword evidence="4" id="KW-0677">Repeat</keyword>
<dbReference type="KEGG" id="dgr:6557885"/>
<dbReference type="PANTHER" id="PTHR12442:SF5">
    <property type="entry name" value="DYNEIN AXONEMAL INTERMEDIATE CHAIN 3"/>
    <property type="match status" value="1"/>
</dbReference>
<evidence type="ECO:0000256" key="1">
    <source>
        <dbReference type="ARBA" id="ARBA00004496"/>
    </source>
</evidence>
<name>B4J275_DROGR</name>
<dbReference type="STRING" id="7222.B4J275"/>
<keyword evidence="3" id="KW-0853">WD repeat</keyword>
<feature type="region of interest" description="Disordered" evidence="5">
    <location>
        <begin position="292"/>
        <end position="325"/>
    </location>
</feature>
<feature type="compositionally biased region" description="Basic and acidic residues" evidence="5">
    <location>
        <begin position="873"/>
        <end position="903"/>
    </location>
</feature>
<dbReference type="PANTHER" id="PTHR12442">
    <property type="entry name" value="DYNEIN INTERMEDIATE CHAIN"/>
    <property type="match status" value="1"/>
</dbReference>
<keyword evidence="7" id="KW-1185">Reference proteome</keyword>
<dbReference type="PhylomeDB" id="B4J275"/>
<evidence type="ECO:0000256" key="4">
    <source>
        <dbReference type="ARBA" id="ARBA00022737"/>
    </source>
</evidence>
<dbReference type="GO" id="GO:0036159">
    <property type="term" value="P:inner dynein arm assembly"/>
    <property type="evidence" value="ECO:0007669"/>
    <property type="project" value="TreeGrafter"/>
</dbReference>
<gene>
    <name evidence="6" type="primary">Dgri\GH14898</name>
    <name evidence="6" type="ORF">Dgri_GH14898</name>
</gene>
<dbReference type="GO" id="GO:0036126">
    <property type="term" value="C:sperm flagellum"/>
    <property type="evidence" value="ECO:0007669"/>
    <property type="project" value="EnsemblMetazoa"/>
</dbReference>
<dbReference type="InParanoid" id="B4J275"/>
<accession>B4J275</accession>
<organism evidence="7">
    <name type="scientific">Drosophila grimshawi</name>
    <name type="common">Hawaiian fruit fly</name>
    <name type="synonym">Idiomyia grimshawi</name>
    <dbReference type="NCBI Taxonomy" id="7222"/>
    <lineage>
        <taxon>Eukaryota</taxon>
        <taxon>Metazoa</taxon>
        <taxon>Ecdysozoa</taxon>
        <taxon>Arthropoda</taxon>
        <taxon>Hexapoda</taxon>
        <taxon>Insecta</taxon>
        <taxon>Pterygota</taxon>
        <taxon>Neoptera</taxon>
        <taxon>Endopterygota</taxon>
        <taxon>Diptera</taxon>
        <taxon>Brachycera</taxon>
        <taxon>Muscomorpha</taxon>
        <taxon>Ephydroidea</taxon>
        <taxon>Drosophilidae</taxon>
        <taxon>Drosophila</taxon>
        <taxon>Hawaiian Drosophila</taxon>
    </lineage>
</organism>
<feature type="compositionally biased region" description="Acidic residues" evidence="5">
    <location>
        <begin position="292"/>
        <end position="302"/>
    </location>
</feature>
<sequence>MEENVDFAVDAEFGIEPGGVHKRRPYIKKFMQPDSDEDVPDLSRLFNVHESWRTLLSLNSCQRVMVTASVQKALKIQVGVNVTQEFPWRQVQFKDLRDVLFEELENSADLLKLFKGFNPEHYVLIGYCPTLTESEEEPPEGDPFIFYITSKDTKLAMGIIQNMEAFERWRMQRRLRMKPRRWVSMGTENEMSVMVERFREEPVDVEIQSVYPIQQPRHIAFSYRLARDVRDGVIELLPKDDVKYDNITRRRISVGVQSAPACIQREQQTNPTFPSNAWSQYLYELDDADLELDESEVEEEEGEQKSRPGTPAKEEPKPKPPHEMSEQMKLLLDTLDFNQIDSYRNDYQLISNTQMVHYTNPYLQEFICFANISKSDKRFVATTAWYPKLSGLLAVSYAFTTPVTEDLATHQVNAVQRAVLEPNPVLLWSFADNLNYKLEFEAPFEVTTLSFCPFNGDILLGGCQNGLLVVWDLQGRCEHLDDEEYLTPAQAKYRAIIGEYLNWTLDTNEEVVVEPANISPLEESPNGAITGIYWLGKHFYLNHFGKVFNDPDKRSRHKFFITCSFDGTVAFWNLDGEAAKMDRDAQRSKNLPKELTQNESPYKSKIMKPTYSIFYNEPLTGIVADSSVFTIETPAPKVINNSPSNYPITMKAKDPPEMRPSLILSTYYGNIIRVEWQGMYSEAGAREQVNSSAQFAMVHDGPIVAMSKNPFYPEIFASIGRTVFALWKEDYPDSAIIWRKRPCDLTAVAWSESRPAVLYLTRKDGILEAWDILARDDAPVLTEILGGGLITAVTEHRPSLPNKILGIGDYNSSIRMVKLPHTFDVPLDNELQKLTHYVTRQITRKMSIKAWEKQYYENNKDIIEAKREAAQEARKEMERLEREEQNTRKRTSDSEQEHTDKKKGLAGAPYNERMAKKFDELNLNRMMTILMSRKQMDPEKLARETALEKERLSYETAKKQSHAKLLETVEDDLASIRARLLPADVLDKQRSEMIAERVKRAIEMSPTYEEVSKEAFKKLKNFPDLKSLDYIELLERGRQRRQLLDQSLGGNTERLRWYQDKMRDNQLFECDFGVDLLYSRRKLYPLPKKEPITDTTSVVDVEVEYLKPERESIE</sequence>
<evidence type="ECO:0000256" key="5">
    <source>
        <dbReference type="SAM" id="MobiDB-lite"/>
    </source>
</evidence>
<dbReference type="InterPro" id="IPR050687">
    <property type="entry name" value="Dynein_IC"/>
</dbReference>
<dbReference type="OMA" id="WRKRPCD"/>
<feature type="compositionally biased region" description="Basic and acidic residues" evidence="5">
    <location>
        <begin position="312"/>
        <end position="325"/>
    </location>
</feature>
<dbReference type="InterPro" id="IPR001680">
    <property type="entry name" value="WD40_rpt"/>
</dbReference>
<comment type="subcellular location">
    <subcellularLocation>
        <location evidence="1">Cytoplasm</location>
    </subcellularLocation>
</comment>
<keyword evidence="2" id="KW-0963">Cytoplasm</keyword>
<dbReference type="InterPro" id="IPR015943">
    <property type="entry name" value="WD40/YVTN_repeat-like_dom_sf"/>
</dbReference>
<dbReference type="GO" id="GO:0045504">
    <property type="term" value="F:dynein heavy chain binding"/>
    <property type="evidence" value="ECO:0007669"/>
    <property type="project" value="TreeGrafter"/>
</dbReference>
<evidence type="ECO:0000256" key="3">
    <source>
        <dbReference type="ARBA" id="ARBA00022574"/>
    </source>
</evidence>
<feature type="region of interest" description="Disordered" evidence="5">
    <location>
        <begin position="873"/>
        <end position="908"/>
    </location>
</feature>
<dbReference type="GO" id="GO:0045503">
    <property type="term" value="F:dynein light chain binding"/>
    <property type="evidence" value="ECO:0007669"/>
    <property type="project" value="TreeGrafter"/>
</dbReference>